<dbReference type="InterPro" id="IPR008491">
    <property type="entry name" value="CDK5RAP3"/>
</dbReference>
<evidence type="ECO:0008006" key="5">
    <source>
        <dbReference type="Google" id="ProtNLM"/>
    </source>
</evidence>
<proteinExistence type="inferred from homology"/>
<protein>
    <recommendedName>
        <fullName evidence="5">CDK5 regulatory subunit-associated protein 3</fullName>
    </recommendedName>
</protein>
<dbReference type="PANTHER" id="PTHR14894:SF0">
    <property type="entry name" value="CDK5 REGULATORY SUBUNIT-ASSOCIATED PROTEIN 3"/>
    <property type="match status" value="1"/>
</dbReference>
<dbReference type="GO" id="GO:0012505">
    <property type="term" value="C:endomembrane system"/>
    <property type="evidence" value="ECO:0007669"/>
    <property type="project" value="TreeGrafter"/>
</dbReference>
<feature type="coiled-coil region" evidence="2">
    <location>
        <begin position="457"/>
        <end position="491"/>
    </location>
</feature>
<keyword evidence="2" id="KW-0175">Coiled coil</keyword>
<name>A0AAV2YHP1_9STRA</name>
<dbReference type="PANTHER" id="PTHR14894">
    <property type="entry name" value="CDK5 REGULATORY SUBUNIT-ASSOCIATED PROTEIN 3"/>
    <property type="match status" value="1"/>
</dbReference>
<evidence type="ECO:0000256" key="1">
    <source>
        <dbReference type="ARBA" id="ARBA00007478"/>
    </source>
</evidence>
<organism evidence="3 4">
    <name type="scientific">Lagenidium giganteum</name>
    <dbReference type="NCBI Taxonomy" id="4803"/>
    <lineage>
        <taxon>Eukaryota</taxon>
        <taxon>Sar</taxon>
        <taxon>Stramenopiles</taxon>
        <taxon>Oomycota</taxon>
        <taxon>Peronosporomycetes</taxon>
        <taxon>Pythiales</taxon>
        <taxon>Pythiaceae</taxon>
    </lineage>
</organism>
<sequence>MADSKRVPIDIQYKKLLEALIDRRIVQAKWLEQHKKIRDALAHLYTDLPCTSDDLLKVRANKPTHDELTYFDCKHIVECLAATEEGANKNFFGQYTSPVMRSWSALVRSYETQNIFAAECARILTQNTAYEIPFLKRAVHANEKQVAENNRKILELRKSIAEYRKKLEASCASIGIKGDSFRYELQQLALELPSMFGKVARAICTDKIDQAIEYHSALQVYLHSCDPAASESSKKDAVSLDGTSNASFEFFTAIRQLRSTPEGSAEPDISGFSCVDVAESGGAIEINWDISTADSGAVVSLSGEEDVATIDWGIEMEDLATPVDLDAPVEINWDISAETPDEPIVEPVELVVGTDTPKDLSSPGQSRVELLLDSEFRAQVLNDLHELRIFFLQRRVELEAQDNIAFANQFQGTSDLLEQQSIERIDAYQCAVADAIDKLTDKRLQQLVLIKSSERYLDRHVASLEMLTKQLAKCRREIGSLEDKNADLIDATAKTHPQIDALVANTKKLKKQLESALPGLFKGYRVNIVGDINNL</sequence>
<evidence type="ECO:0000313" key="3">
    <source>
        <dbReference type="EMBL" id="DAZ92844.1"/>
    </source>
</evidence>
<evidence type="ECO:0000313" key="4">
    <source>
        <dbReference type="Proteomes" id="UP001146120"/>
    </source>
</evidence>
<reference evidence="3" key="1">
    <citation type="submission" date="2022-11" db="EMBL/GenBank/DDBJ databases">
        <authorList>
            <person name="Morgan W.R."/>
            <person name="Tartar A."/>
        </authorList>
    </citation>
    <scope>NUCLEOTIDE SEQUENCE</scope>
    <source>
        <strain evidence="3">ARSEF 373</strain>
    </source>
</reference>
<evidence type="ECO:0000256" key="2">
    <source>
        <dbReference type="SAM" id="Coils"/>
    </source>
</evidence>
<gene>
    <name evidence="3" type="ORF">N0F65_012515</name>
</gene>
<comment type="caution">
    <text evidence="3">The sequence shown here is derived from an EMBL/GenBank/DDBJ whole genome shotgun (WGS) entry which is preliminary data.</text>
</comment>
<accession>A0AAV2YHP1</accession>
<dbReference type="EMBL" id="DAKRPA010000375">
    <property type="protein sequence ID" value="DAZ92844.1"/>
    <property type="molecule type" value="Genomic_DNA"/>
</dbReference>
<dbReference type="Proteomes" id="UP001146120">
    <property type="component" value="Unassembled WGS sequence"/>
</dbReference>
<dbReference type="GO" id="GO:0007346">
    <property type="term" value="P:regulation of mitotic cell cycle"/>
    <property type="evidence" value="ECO:0007669"/>
    <property type="project" value="TreeGrafter"/>
</dbReference>
<comment type="similarity">
    <text evidence="1">Belongs to the CDK5RAP3 family.</text>
</comment>
<keyword evidence="4" id="KW-1185">Reference proteome</keyword>
<reference evidence="3" key="2">
    <citation type="journal article" date="2023" name="Microbiol Resour">
        <title>Decontamination and Annotation of the Draft Genome Sequence of the Oomycete Lagenidium giganteum ARSEF 373.</title>
        <authorList>
            <person name="Morgan W.R."/>
            <person name="Tartar A."/>
        </authorList>
    </citation>
    <scope>NUCLEOTIDE SEQUENCE</scope>
    <source>
        <strain evidence="3">ARSEF 373</strain>
    </source>
</reference>
<dbReference type="AlphaFoldDB" id="A0AAV2YHP1"/>
<dbReference type="Pfam" id="PF05600">
    <property type="entry name" value="CDK5RAP3"/>
    <property type="match status" value="1"/>
</dbReference>